<feature type="region of interest" description="Disordered" evidence="1">
    <location>
        <begin position="24"/>
        <end position="51"/>
    </location>
</feature>
<accession>A0A846YHV2</accession>
<dbReference type="EMBL" id="JAAXOT010000006">
    <property type="protein sequence ID" value="NKY57401.1"/>
    <property type="molecule type" value="Genomic_DNA"/>
</dbReference>
<gene>
    <name evidence="2" type="ORF">HGA15_14815</name>
</gene>
<evidence type="ECO:0000256" key="1">
    <source>
        <dbReference type="SAM" id="MobiDB-lite"/>
    </source>
</evidence>
<comment type="caution">
    <text evidence="2">The sequence shown here is derived from an EMBL/GenBank/DDBJ whole genome shotgun (WGS) entry which is preliminary data.</text>
</comment>
<keyword evidence="3" id="KW-1185">Reference proteome</keyword>
<reference evidence="2 3" key="1">
    <citation type="submission" date="2020-04" db="EMBL/GenBank/DDBJ databases">
        <title>MicrobeNet Type strains.</title>
        <authorList>
            <person name="Nicholson A.C."/>
        </authorList>
    </citation>
    <scope>NUCLEOTIDE SEQUENCE [LARGE SCALE GENOMIC DNA]</scope>
    <source>
        <strain evidence="2 3">JCM 3332</strain>
    </source>
</reference>
<evidence type="ECO:0000313" key="2">
    <source>
        <dbReference type="EMBL" id="NKY57401.1"/>
    </source>
</evidence>
<dbReference type="AlphaFoldDB" id="A0A846YHV2"/>
<dbReference type="Proteomes" id="UP000570678">
    <property type="component" value="Unassembled WGS sequence"/>
</dbReference>
<proteinExistence type="predicted"/>
<name>A0A846YHV2_9NOCA</name>
<evidence type="ECO:0000313" key="3">
    <source>
        <dbReference type="Proteomes" id="UP000570678"/>
    </source>
</evidence>
<organism evidence="2 3">
    <name type="scientific">Nocardia flavorosea</name>
    <dbReference type="NCBI Taxonomy" id="53429"/>
    <lineage>
        <taxon>Bacteria</taxon>
        <taxon>Bacillati</taxon>
        <taxon>Actinomycetota</taxon>
        <taxon>Actinomycetes</taxon>
        <taxon>Mycobacteriales</taxon>
        <taxon>Nocardiaceae</taxon>
        <taxon>Nocardia</taxon>
    </lineage>
</organism>
<dbReference type="RefSeq" id="WP_062976033.1">
    <property type="nucleotide sequence ID" value="NZ_JAAXOT010000006.1"/>
</dbReference>
<protein>
    <submittedName>
        <fullName evidence="2">Uncharacterized protein</fullName>
    </submittedName>
</protein>
<sequence>MTTPDERLRPAVDDVEDELLAGIGDIGRAESGRPGPKTEIGPDLNQTSAARSHSQLLAVEALECARLADERGAAETADRMHRWARVLQSRV</sequence>